<evidence type="ECO:0000313" key="2">
    <source>
        <dbReference type="EMBL" id="GIE50579.1"/>
    </source>
</evidence>
<dbReference type="EMBL" id="BOMQ01000051">
    <property type="protein sequence ID" value="GIE50579.1"/>
    <property type="molecule type" value="Genomic_DNA"/>
</dbReference>
<dbReference type="InterPro" id="IPR029058">
    <property type="entry name" value="AB_hydrolase_fold"/>
</dbReference>
<proteinExistence type="predicted"/>
<comment type="caution">
    <text evidence="2">The sequence shown here is derived from an EMBL/GenBank/DDBJ whole genome shotgun (WGS) entry which is preliminary data.</text>
</comment>
<evidence type="ECO:0000313" key="3">
    <source>
        <dbReference type="Proteomes" id="UP000647172"/>
    </source>
</evidence>
<dbReference type="Proteomes" id="UP000647172">
    <property type="component" value="Unassembled WGS sequence"/>
</dbReference>
<accession>A0A919JGH9</accession>
<dbReference type="Gene3D" id="3.40.50.1820">
    <property type="entry name" value="alpha/beta hydrolase"/>
    <property type="match status" value="1"/>
</dbReference>
<protein>
    <recommendedName>
        <fullName evidence="4">Alpha/beta hydrolase family protein</fullName>
    </recommendedName>
</protein>
<organism evidence="2 3">
    <name type="scientific">Actinoplanes nipponensis</name>
    <dbReference type="NCBI Taxonomy" id="135950"/>
    <lineage>
        <taxon>Bacteria</taxon>
        <taxon>Bacillati</taxon>
        <taxon>Actinomycetota</taxon>
        <taxon>Actinomycetes</taxon>
        <taxon>Micromonosporales</taxon>
        <taxon>Micromonosporaceae</taxon>
        <taxon>Actinoplanes</taxon>
    </lineage>
</organism>
<dbReference type="AlphaFoldDB" id="A0A919JGH9"/>
<dbReference type="InterPro" id="IPR010662">
    <property type="entry name" value="RBBP9/YdeN"/>
</dbReference>
<gene>
    <name evidence="2" type="ORF">Ani05nite_41130</name>
</gene>
<sequence>MPGDTLPPGSAAARGGVRSLYDGRMTRHLLVPGRGIPRPEHWLRRWAGAHPGWRWAPRPPGPPFVLEERVAALHAAVRADDEPAVLIAHSAGCLAVAAWAGRHTGPVRGALLVTPPFLDPGRIPGPDDPPDLAFGVAPRDELPFRTTLVASRTDPYTTFAQFERYASGLGRGAGRRRRRGPPRDREWLRSLAGRGTPGGRAGLRRARGAGPGGGRTRRGGGAQLQAAPFRVKPLGAALLPVWVAW</sequence>
<feature type="compositionally biased region" description="Gly residues" evidence="1">
    <location>
        <begin position="209"/>
        <end position="222"/>
    </location>
</feature>
<feature type="region of interest" description="Disordered" evidence="1">
    <location>
        <begin position="170"/>
        <end position="222"/>
    </location>
</feature>
<dbReference type="GO" id="GO:0016787">
    <property type="term" value="F:hydrolase activity"/>
    <property type="evidence" value="ECO:0007669"/>
    <property type="project" value="InterPro"/>
</dbReference>
<dbReference type="Pfam" id="PF06821">
    <property type="entry name" value="Ser_hydrolase"/>
    <property type="match status" value="1"/>
</dbReference>
<dbReference type="SUPFAM" id="SSF53474">
    <property type="entry name" value="alpha/beta-Hydrolases"/>
    <property type="match status" value="1"/>
</dbReference>
<evidence type="ECO:0000256" key="1">
    <source>
        <dbReference type="SAM" id="MobiDB-lite"/>
    </source>
</evidence>
<evidence type="ECO:0008006" key="4">
    <source>
        <dbReference type="Google" id="ProtNLM"/>
    </source>
</evidence>
<name>A0A919JGH9_9ACTN</name>
<reference evidence="2" key="1">
    <citation type="submission" date="2021-01" db="EMBL/GenBank/DDBJ databases">
        <title>Whole genome shotgun sequence of Actinoplanes nipponensis NBRC 14063.</title>
        <authorList>
            <person name="Komaki H."/>
            <person name="Tamura T."/>
        </authorList>
    </citation>
    <scope>NUCLEOTIDE SEQUENCE</scope>
    <source>
        <strain evidence="2">NBRC 14063</strain>
    </source>
</reference>
<keyword evidence="3" id="KW-1185">Reference proteome</keyword>